<dbReference type="InterPro" id="IPR019016">
    <property type="entry name" value="Csx1-like_HEPN"/>
</dbReference>
<dbReference type="NCBIfam" id="TIGR02549">
    <property type="entry name" value="CRISPR_DxTHG"/>
    <property type="match status" value="1"/>
</dbReference>
<dbReference type="OrthoDB" id="102285at2157"/>
<sequence>MGMRVLVTTWGNPFQWEPITYEYRGIKVKSRNTLPILVKTLEPERILILVADTMANYYDSGKNKPEIEEKSFSSYSEVVEDTKERILWHIKEEVIEELREEDPELAKKIENMLKDERITIEVLPGVGVFGNITVEGEMLDFYYYATYKLAEWLPVQNNLEVYLDLTHGINFMPTFTYRALRNLLGLLAYLYNVKFEIVNSEPYPLGVSQEIREDTILHIREIGEGVVRPRPQYSPVEGKLYWNAFISSVANGFPLVFASFYPNIRDVEDYLNKKLEEFLVGIEVGEREDGKPYVKREKALDRSFKNASKLYYALRVFNTKFQNYPKKEVPIEEIMEISKIFESLPRIGIILERQVEWLRNLVYGRLWYENGEQKIKKGLLEIIKDKKDKRKEAEALKKGKTISLAEAAKLTRIFSPSGERIETIESPNVVRNFIAHSGFEYNIVYVKYDRLSDRLYFFYKDKEKAANLAYEALLYRGEKE</sequence>
<dbReference type="PANTHER" id="PTHR37169">
    <property type="entry name" value="CRISPR SYSTEM ENDORIBONUCLEASE CSX1-RELATED"/>
    <property type="match status" value="1"/>
</dbReference>
<dbReference type="EMBL" id="CP023154">
    <property type="protein sequence ID" value="QEK78782.1"/>
    <property type="molecule type" value="Genomic_DNA"/>
</dbReference>
<feature type="domain" description="CRISPR system endoribonuclease Csx1 CARF" evidence="2">
    <location>
        <begin position="5"/>
        <end position="202"/>
    </location>
</feature>
<dbReference type="Gene3D" id="3.40.50.10640">
    <property type="entry name" value="SSO1389-like"/>
    <property type="match status" value="1"/>
</dbReference>
<organism evidence="3 4">
    <name type="scientific">Pyrococcus furiosus (strain ATCC 43587 / DSM 3638 / JCM 8422 / Vc1)</name>
    <dbReference type="NCBI Taxonomy" id="186497"/>
    <lineage>
        <taxon>Archaea</taxon>
        <taxon>Methanobacteriati</taxon>
        <taxon>Methanobacteriota</taxon>
        <taxon>Thermococci</taxon>
        <taxon>Thermococcales</taxon>
        <taxon>Thermococcaceae</taxon>
        <taxon>Pyrococcus</taxon>
    </lineage>
</organism>
<dbReference type="AlphaFoldDB" id="A0A5C0XPY2"/>
<evidence type="ECO:0000259" key="1">
    <source>
        <dbReference type="Pfam" id="PF09455"/>
    </source>
</evidence>
<protein>
    <submittedName>
        <fullName evidence="3">TIGR01897 family CRISPR-associated protein</fullName>
    </submittedName>
</protein>
<evidence type="ECO:0000259" key="2">
    <source>
        <dbReference type="Pfam" id="PF22230"/>
    </source>
</evidence>
<evidence type="ECO:0000313" key="3">
    <source>
        <dbReference type="EMBL" id="QEK78782.1"/>
    </source>
</evidence>
<name>A0A5C0XPY2_PYRFU</name>
<dbReference type="InterPro" id="IPR010171">
    <property type="entry name" value="CRISPR_Csx1"/>
</dbReference>
<dbReference type="NCBIfam" id="TIGR01897">
    <property type="entry name" value="cas_MJ1666"/>
    <property type="match status" value="1"/>
</dbReference>
<proteinExistence type="predicted"/>
<accession>A0A5C0XPY2</accession>
<gene>
    <name evidence="3" type="ORF">PFDSM3638_05650</name>
</gene>
<dbReference type="Pfam" id="PF09455">
    <property type="entry name" value="Csx1_HEPN"/>
    <property type="match status" value="1"/>
</dbReference>
<dbReference type="CDD" id="cd09660">
    <property type="entry name" value="Csx1_III-U"/>
    <property type="match status" value="1"/>
</dbReference>
<dbReference type="SUPFAM" id="SSF160980">
    <property type="entry name" value="SSO1389-like"/>
    <property type="match status" value="1"/>
</dbReference>
<dbReference type="PANTHER" id="PTHR37169:SF1">
    <property type="entry name" value="CRISPR SYSTEM ENDORIBONUCLEASE CSX1"/>
    <property type="match status" value="1"/>
</dbReference>
<dbReference type="Proteomes" id="UP000324354">
    <property type="component" value="Chromosome"/>
</dbReference>
<evidence type="ECO:0000313" key="4">
    <source>
        <dbReference type="Proteomes" id="UP000324354"/>
    </source>
</evidence>
<dbReference type="InterPro" id="IPR052875">
    <property type="entry name" value="CRISPR_assoc_ribonuclease"/>
</dbReference>
<feature type="domain" description="CRISPR system endoribonuclease Csx1-like HEPN" evidence="1">
    <location>
        <begin position="394"/>
        <end position="449"/>
    </location>
</feature>
<dbReference type="InterPro" id="IPR053857">
    <property type="entry name" value="Csx1_CARF"/>
</dbReference>
<dbReference type="InterPro" id="IPR013383">
    <property type="entry name" value="CRISPR-assoc_prot_DxTHG_CS"/>
</dbReference>
<dbReference type="Pfam" id="PF22230">
    <property type="entry name" value="Csx1_CARF"/>
    <property type="match status" value="1"/>
</dbReference>
<reference evidence="3 4" key="1">
    <citation type="submission" date="2017-08" db="EMBL/GenBank/DDBJ databases">
        <title>Resequencing and Reannotation of the genome of Pyrococcus furiosus type strain DSM3638.</title>
        <authorList>
            <person name="Reichelt R.M."/>
            <person name="Bunk B."/>
        </authorList>
    </citation>
    <scope>NUCLEOTIDE SEQUENCE [LARGE SCALE GENOMIC DNA]</scope>
    <source>
        <strain evidence="3 4">DSM 3638</strain>
    </source>
</reference>